<dbReference type="Proteomes" id="UP000187151">
    <property type="component" value="Unassembled WGS sequence"/>
</dbReference>
<evidence type="ECO:0000313" key="2">
    <source>
        <dbReference type="Proteomes" id="UP000187151"/>
    </source>
</evidence>
<name>A0ABX3FZ30_9ACTN</name>
<evidence type="ECO:0000313" key="1">
    <source>
        <dbReference type="EMBL" id="OLZ63088.1"/>
    </source>
</evidence>
<sequence length="102" mass="10901">MAGALTLGTALSAHAARHTVNHGSDYATYDTSNGWFEVCDMEQDGNGVYVYFSKTYGSRDTGQYGDPNGSLGGCGNGYITGYKYMNICEDVVGWDSCVSVNL</sequence>
<reference evidence="1 2" key="1">
    <citation type="submission" date="2016-01" db="EMBL/GenBank/DDBJ databases">
        <title>Streptomyces amritsarensis strain MTCC 11845 genome sequencing and assembly.</title>
        <authorList>
            <person name="Sharma D."/>
            <person name="Nair G.R."/>
            <person name="Kaur G."/>
            <person name="Manhas R.K."/>
            <person name="Mayilraj S."/>
        </authorList>
    </citation>
    <scope>NUCLEOTIDE SEQUENCE [LARGE SCALE GENOMIC DNA]</scope>
    <source>
        <strain evidence="1 2">MTCC 11845</strain>
    </source>
</reference>
<protein>
    <submittedName>
        <fullName evidence="1">Uncharacterized protein</fullName>
    </submittedName>
</protein>
<comment type="caution">
    <text evidence="1">The sequence shown here is derived from an EMBL/GenBank/DDBJ whole genome shotgun (WGS) entry which is preliminary data.</text>
</comment>
<accession>A0ABX3FZ30</accession>
<dbReference type="EMBL" id="MQUR01000052">
    <property type="protein sequence ID" value="OLZ63088.1"/>
    <property type="molecule type" value="Genomic_DNA"/>
</dbReference>
<gene>
    <name evidence="1" type="ORF">AVW11_21420</name>
</gene>
<keyword evidence="2" id="KW-1185">Reference proteome</keyword>
<organism evidence="1 2">
    <name type="scientific">Streptomyces amritsarensis</name>
    <dbReference type="NCBI Taxonomy" id="681158"/>
    <lineage>
        <taxon>Bacteria</taxon>
        <taxon>Bacillati</taxon>
        <taxon>Actinomycetota</taxon>
        <taxon>Actinomycetes</taxon>
        <taxon>Kitasatosporales</taxon>
        <taxon>Streptomycetaceae</taxon>
        <taxon>Streptomyces</taxon>
    </lineage>
</organism>
<proteinExistence type="predicted"/>